<feature type="region of interest" description="Disordered" evidence="1">
    <location>
        <begin position="154"/>
        <end position="191"/>
    </location>
</feature>
<feature type="transmembrane region" description="Helical" evidence="2">
    <location>
        <begin position="54"/>
        <end position="71"/>
    </location>
</feature>
<feature type="transmembrane region" description="Helical" evidence="2">
    <location>
        <begin position="119"/>
        <end position="137"/>
    </location>
</feature>
<feature type="compositionally biased region" description="Low complexity" evidence="1">
    <location>
        <begin position="154"/>
        <end position="163"/>
    </location>
</feature>
<reference evidence="3" key="1">
    <citation type="submission" date="2022-06" db="EMBL/GenBank/DDBJ databases">
        <authorList>
            <person name="Ping M."/>
        </authorList>
    </citation>
    <scope>NUCLEOTIDE SEQUENCE</scope>
    <source>
        <strain evidence="3">JCM11759T</strain>
    </source>
</reference>
<keyword evidence="2" id="KW-0472">Membrane</keyword>
<feature type="compositionally biased region" description="Polar residues" evidence="1">
    <location>
        <begin position="406"/>
        <end position="428"/>
    </location>
</feature>
<dbReference type="RefSeq" id="WP_254418395.1">
    <property type="nucleotide sequence ID" value="NZ_BAAAJB010000081.1"/>
</dbReference>
<sequence length="455" mass="47812">MNNETLERLRLPGAWVLLGAVGVQMLAGLIELIIRSSEYNGSFAWAMGAAGSSFYGITITLLLVAAVALVLTSERTRPASFPVILTAMIMVGVGLLFGLIGLISGFIDIDNGGLAFAGFLHRAALIAVLGFFGFYLIKIFNDPTVVPRAQPQQQMYNQQQFPPATGAQQSFAQPGYPVADPTQTGAPQQAYGQDAYGQQAAYGQDAAAQQAAYGQDAVAQQQAYGTGAQQAYGQDASGQQQAYGQDAYGQQAAYGQDAAAQQAAYGQDAAAQQAAYGQDAVAQQQAYGTGAQQAYGQDASGQQQAYGQDAYGQQAVYGQDAVAQQQAYGTGAQQAYGQDASGQQQAYGQDAAAQGYDPAQYAPQTYEGQPAADQQAQDAIQHGWYQDPAQQGQTPSEPGVEPFFNSGENTGTETPDQNGASYGNQYESGSPYGSDQQGQGGTDNQQNWYGNDGQR</sequence>
<protein>
    <submittedName>
        <fullName evidence="3">Uncharacterized protein</fullName>
    </submittedName>
</protein>
<keyword evidence="2" id="KW-1133">Transmembrane helix</keyword>
<feature type="transmembrane region" description="Helical" evidence="2">
    <location>
        <begin position="12"/>
        <end position="34"/>
    </location>
</feature>
<evidence type="ECO:0000313" key="4">
    <source>
        <dbReference type="Proteomes" id="UP001055940"/>
    </source>
</evidence>
<evidence type="ECO:0000256" key="1">
    <source>
        <dbReference type="SAM" id="MobiDB-lite"/>
    </source>
</evidence>
<keyword evidence="4" id="KW-1185">Reference proteome</keyword>
<accession>A0ABY5D7P6</accession>
<gene>
    <name evidence="3" type="ORF">NE857_28255</name>
</gene>
<dbReference type="EMBL" id="CP099837">
    <property type="protein sequence ID" value="USY19121.1"/>
    <property type="molecule type" value="Genomic_DNA"/>
</dbReference>
<feature type="transmembrane region" description="Helical" evidence="2">
    <location>
        <begin position="83"/>
        <end position="107"/>
    </location>
</feature>
<evidence type="ECO:0000313" key="3">
    <source>
        <dbReference type="EMBL" id="USY19121.1"/>
    </source>
</evidence>
<keyword evidence="2" id="KW-0812">Transmembrane</keyword>
<dbReference type="Proteomes" id="UP001055940">
    <property type="component" value="Chromosome"/>
</dbReference>
<feature type="compositionally biased region" description="Low complexity" evidence="1">
    <location>
        <begin position="433"/>
        <end position="447"/>
    </location>
</feature>
<proteinExistence type="predicted"/>
<name>A0ABY5D7P6_9ACTN</name>
<feature type="region of interest" description="Disordered" evidence="1">
    <location>
        <begin position="387"/>
        <end position="455"/>
    </location>
</feature>
<organism evidence="3 4">
    <name type="scientific">Nocardiopsis exhalans</name>
    <dbReference type="NCBI Taxonomy" id="163604"/>
    <lineage>
        <taxon>Bacteria</taxon>
        <taxon>Bacillati</taxon>
        <taxon>Actinomycetota</taxon>
        <taxon>Actinomycetes</taxon>
        <taxon>Streptosporangiales</taxon>
        <taxon>Nocardiopsidaceae</taxon>
        <taxon>Nocardiopsis</taxon>
    </lineage>
</organism>
<evidence type="ECO:0000256" key="2">
    <source>
        <dbReference type="SAM" id="Phobius"/>
    </source>
</evidence>